<dbReference type="Proteomes" id="UP000515908">
    <property type="component" value="Chromosome 11"/>
</dbReference>
<keyword evidence="2" id="KW-0812">Transmembrane</keyword>
<feature type="compositionally biased region" description="Basic and acidic residues" evidence="1">
    <location>
        <begin position="59"/>
        <end position="88"/>
    </location>
</feature>
<dbReference type="AlphaFoldDB" id="A0A7G2CET1"/>
<name>A0A7G2CET1_9TRYP</name>
<sequence length="99" mass="11304">MDFEDFEIDWLLVGVIGLVVFIFVAVKMWAKKYGFEKGQDLDYQKHLLGQALGTISPYEEYKPKNKPQEPAKTDSKPAALEDKGDDTNAPRGRRARKED</sequence>
<feature type="region of interest" description="Disordered" evidence="1">
    <location>
        <begin position="58"/>
        <end position="99"/>
    </location>
</feature>
<dbReference type="EMBL" id="LR877155">
    <property type="protein sequence ID" value="CAD2218418.1"/>
    <property type="molecule type" value="Genomic_DNA"/>
</dbReference>
<keyword evidence="4" id="KW-1185">Reference proteome</keyword>
<reference evidence="3 4" key="1">
    <citation type="submission" date="2020-08" db="EMBL/GenBank/DDBJ databases">
        <authorList>
            <person name="Newling K."/>
            <person name="Davey J."/>
            <person name="Forrester S."/>
        </authorList>
    </citation>
    <scope>NUCLEOTIDE SEQUENCE [LARGE SCALE GENOMIC DNA]</scope>
    <source>
        <strain evidence="4">Crithidia deanei Carvalho (ATCC PRA-265)</strain>
    </source>
</reference>
<accession>A0A7G2CET1</accession>
<keyword evidence="2" id="KW-1133">Transmembrane helix</keyword>
<proteinExistence type="predicted"/>
<keyword evidence="2" id="KW-0472">Membrane</keyword>
<evidence type="ECO:0000256" key="1">
    <source>
        <dbReference type="SAM" id="MobiDB-lite"/>
    </source>
</evidence>
<dbReference type="VEuPathDB" id="TriTrypDB:ADEAN_000590600"/>
<organism evidence="3 4">
    <name type="scientific">Angomonas deanei</name>
    <dbReference type="NCBI Taxonomy" id="59799"/>
    <lineage>
        <taxon>Eukaryota</taxon>
        <taxon>Discoba</taxon>
        <taxon>Euglenozoa</taxon>
        <taxon>Kinetoplastea</taxon>
        <taxon>Metakinetoplastina</taxon>
        <taxon>Trypanosomatida</taxon>
        <taxon>Trypanosomatidae</taxon>
        <taxon>Strigomonadinae</taxon>
        <taxon>Angomonas</taxon>
    </lineage>
</organism>
<feature type="transmembrane region" description="Helical" evidence="2">
    <location>
        <begin position="12"/>
        <end position="30"/>
    </location>
</feature>
<evidence type="ECO:0000256" key="2">
    <source>
        <dbReference type="SAM" id="Phobius"/>
    </source>
</evidence>
<evidence type="ECO:0000313" key="4">
    <source>
        <dbReference type="Proteomes" id="UP000515908"/>
    </source>
</evidence>
<gene>
    <name evidence="3" type="ORF">ADEAN_000590600</name>
</gene>
<protein>
    <submittedName>
        <fullName evidence="3">Uncharacterized protein</fullName>
    </submittedName>
</protein>
<evidence type="ECO:0000313" key="3">
    <source>
        <dbReference type="EMBL" id="CAD2218418.1"/>
    </source>
</evidence>